<dbReference type="Pfam" id="PF13163">
    <property type="entry name" value="DUF3999"/>
    <property type="match status" value="1"/>
</dbReference>
<accession>A0A6L3N683</accession>
<gene>
    <name evidence="2" type="ORF">F7R13_32245</name>
</gene>
<name>A0A6L3N683_9BURK</name>
<keyword evidence="1" id="KW-0732">Signal</keyword>
<organism evidence="2 3">
    <name type="scientific">Burkholderia territorii</name>
    <dbReference type="NCBI Taxonomy" id="1503055"/>
    <lineage>
        <taxon>Bacteria</taxon>
        <taxon>Pseudomonadati</taxon>
        <taxon>Pseudomonadota</taxon>
        <taxon>Betaproteobacteria</taxon>
        <taxon>Burkholderiales</taxon>
        <taxon>Burkholderiaceae</taxon>
        <taxon>Burkholderia</taxon>
        <taxon>Burkholderia cepacia complex</taxon>
    </lineage>
</organism>
<comment type="caution">
    <text evidence="2">The sequence shown here is derived from an EMBL/GenBank/DDBJ whole genome shotgun (WGS) entry which is preliminary data.</text>
</comment>
<dbReference type="InterPro" id="IPR025060">
    <property type="entry name" value="DUF3999"/>
</dbReference>
<dbReference type="Proteomes" id="UP000473571">
    <property type="component" value="Unassembled WGS sequence"/>
</dbReference>
<dbReference type="AlphaFoldDB" id="A0A6L3N683"/>
<feature type="chain" id="PRO_5026892109" evidence="1">
    <location>
        <begin position="20"/>
        <end position="97"/>
    </location>
</feature>
<proteinExistence type="predicted"/>
<sequence length="97" mass="10157">MKRLAALLGLSLLTSFAAADGAPGAERVAERFSLELDGSAAYYQLTVPQAVYAASRRGDLGDVRIFNGAGEPVPYSLDAPAAAAVPPSRTPVHWFPL</sequence>
<reference evidence="2 3" key="1">
    <citation type="submission" date="2019-09" db="EMBL/GenBank/DDBJ databases">
        <title>Draft genome sequences of 48 bacterial type strains from the CCUG.</title>
        <authorList>
            <person name="Tunovic T."/>
            <person name="Pineiro-Iglesias B."/>
            <person name="Unosson C."/>
            <person name="Inganas E."/>
            <person name="Ohlen M."/>
            <person name="Cardew S."/>
            <person name="Jensie-Markopoulos S."/>
            <person name="Salva-Serra F."/>
            <person name="Jaen-Luchoro D."/>
            <person name="Karlsson R."/>
            <person name="Svensson-Stadler L."/>
            <person name="Chun J."/>
            <person name="Moore E."/>
        </authorList>
    </citation>
    <scope>NUCLEOTIDE SEQUENCE [LARGE SCALE GENOMIC DNA]</scope>
    <source>
        <strain evidence="2 3">CCUG 65687</strain>
    </source>
</reference>
<protein>
    <submittedName>
        <fullName evidence="2">DUF3999 domain-containing protein</fullName>
    </submittedName>
</protein>
<feature type="signal peptide" evidence="1">
    <location>
        <begin position="1"/>
        <end position="19"/>
    </location>
</feature>
<evidence type="ECO:0000256" key="1">
    <source>
        <dbReference type="SAM" id="SignalP"/>
    </source>
</evidence>
<evidence type="ECO:0000313" key="3">
    <source>
        <dbReference type="Proteomes" id="UP000473571"/>
    </source>
</evidence>
<dbReference type="RefSeq" id="WP_151007080.1">
    <property type="nucleotide sequence ID" value="NZ_VZOL01000954.1"/>
</dbReference>
<dbReference type="EMBL" id="VZOL01000954">
    <property type="protein sequence ID" value="KAB0645301.1"/>
    <property type="molecule type" value="Genomic_DNA"/>
</dbReference>
<evidence type="ECO:0000313" key="2">
    <source>
        <dbReference type="EMBL" id="KAB0645301.1"/>
    </source>
</evidence>
<feature type="non-terminal residue" evidence="2">
    <location>
        <position position="97"/>
    </location>
</feature>